<dbReference type="GO" id="GO:0051537">
    <property type="term" value="F:2 iron, 2 sulfur cluster binding"/>
    <property type="evidence" value="ECO:0007669"/>
    <property type="project" value="UniProtKB-KW"/>
</dbReference>
<dbReference type="Gene3D" id="2.102.10.10">
    <property type="entry name" value="Rieske [2Fe-2S] iron-sulphur domain"/>
    <property type="match status" value="1"/>
</dbReference>
<evidence type="ECO:0000313" key="6">
    <source>
        <dbReference type="EMBL" id="TNJ63977.1"/>
    </source>
</evidence>
<protein>
    <submittedName>
        <fullName evidence="6">Rieske (2Fe-2S) protein</fullName>
    </submittedName>
</protein>
<dbReference type="OrthoDB" id="9795104at2"/>
<gene>
    <name evidence="6" type="ORF">FE784_22745</name>
</gene>
<dbReference type="EMBL" id="VDCQ01000035">
    <property type="protein sequence ID" value="TNJ63977.1"/>
    <property type="molecule type" value="Genomic_DNA"/>
</dbReference>
<dbReference type="Proteomes" id="UP000307943">
    <property type="component" value="Unassembled WGS sequence"/>
</dbReference>
<evidence type="ECO:0000256" key="4">
    <source>
        <dbReference type="ARBA" id="ARBA00023014"/>
    </source>
</evidence>
<dbReference type="RefSeq" id="WP_139604524.1">
    <property type="nucleotide sequence ID" value="NZ_VDCQ01000035.1"/>
</dbReference>
<dbReference type="InterPro" id="IPR036922">
    <property type="entry name" value="Rieske_2Fe-2S_sf"/>
</dbReference>
<proteinExistence type="predicted"/>
<dbReference type="GO" id="GO:0046872">
    <property type="term" value="F:metal ion binding"/>
    <property type="evidence" value="ECO:0007669"/>
    <property type="project" value="UniProtKB-KW"/>
</dbReference>
<evidence type="ECO:0000313" key="7">
    <source>
        <dbReference type="Proteomes" id="UP000307943"/>
    </source>
</evidence>
<keyword evidence="2" id="KW-0479">Metal-binding</keyword>
<dbReference type="Pfam" id="PF00355">
    <property type="entry name" value="Rieske"/>
    <property type="match status" value="1"/>
</dbReference>
<dbReference type="PANTHER" id="PTHR21496">
    <property type="entry name" value="FERREDOXIN-RELATED"/>
    <property type="match status" value="1"/>
</dbReference>
<dbReference type="CDD" id="cd03467">
    <property type="entry name" value="Rieske"/>
    <property type="match status" value="1"/>
</dbReference>
<evidence type="ECO:0000256" key="2">
    <source>
        <dbReference type="ARBA" id="ARBA00022723"/>
    </source>
</evidence>
<dbReference type="InterPro" id="IPR017941">
    <property type="entry name" value="Rieske_2Fe-2S"/>
</dbReference>
<feature type="domain" description="Rieske" evidence="5">
    <location>
        <begin position="15"/>
        <end position="132"/>
    </location>
</feature>
<dbReference type="AlphaFoldDB" id="A0A5C4T6M2"/>
<dbReference type="PROSITE" id="PS51296">
    <property type="entry name" value="RIESKE"/>
    <property type="match status" value="1"/>
</dbReference>
<organism evidence="6 7">
    <name type="scientific">Paenibacillus hemerocallicola</name>
    <dbReference type="NCBI Taxonomy" id="1172614"/>
    <lineage>
        <taxon>Bacteria</taxon>
        <taxon>Bacillati</taxon>
        <taxon>Bacillota</taxon>
        <taxon>Bacilli</taxon>
        <taxon>Bacillales</taxon>
        <taxon>Paenibacillaceae</taxon>
        <taxon>Paenibacillus</taxon>
    </lineage>
</organism>
<keyword evidence="1" id="KW-0001">2Fe-2S</keyword>
<dbReference type="GO" id="GO:0016705">
    <property type="term" value="F:oxidoreductase activity, acting on paired donors, with incorporation or reduction of molecular oxygen"/>
    <property type="evidence" value="ECO:0007669"/>
    <property type="project" value="UniProtKB-ARBA"/>
</dbReference>
<dbReference type="SUPFAM" id="SSF50022">
    <property type="entry name" value="ISP domain"/>
    <property type="match status" value="1"/>
</dbReference>
<keyword evidence="3" id="KW-0408">Iron</keyword>
<name>A0A5C4T6M2_9BACL</name>
<comment type="caution">
    <text evidence="6">The sequence shown here is derived from an EMBL/GenBank/DDBJ whole genome shotgun (WGS) entry which is preliminary data.</text>
</comment>
<evidence type="ECO:0000256" key="3">
    <source>
        <dbReference type="ARBA" id="ARBA00023004"/>
    </source>
</evidence>
<evidence type="ECO:0000256" key="1">
    <source>
        <dbReference type="ARBA" id="ARBA00022714"/>
    </source>
</evidence>
<dbReference type="GO" id="GO:0004497">
    <property type="term" value="F:monooxygenase activity"/>
    <property type="evidence" value="ECO:0007669"/>
    <property type="project" value="UniProtKB-ARBA"/>
</dbReference>
<keyword evidence="7" id="KW-1185">Reference proteome</keyword>
<dbReference type="PANTHER" id="PTHR21496:SF23">
    <property type="entry name" value="3-PHENYLPROPIONATE_CINNAMIC ACID DIOXYGENASE FERREDOXIN SUBUNIT"/>
    <property type="match status" value="1"/>
</dbReference>
<accession>A0A5C4T6M2</accession>
<evidence type="ECO:0000259" key="5">
    <source>
        <dbReference type="PROSITE" id="PS51296"/>
    </source>
</evidence>
<keyword evidence="4" id="KW-0411">Iron-sulfur</keyword>
<sequence>MSEQPTTSRPADRKYAVAKAADIAPGTRKIVHAGDRSIGVYNIAGKFYAIRNVCPHQGAPLCRGLTTALVVSDEPGGFRHEREGEIVRCPWHQWEFDIKTGQMIVDPKMRTKTYEVTVETFDVTVVDEMVVVHM</sequence>
<reference evidence="6 7" key="1">
    <citation type="submission" date="2019-05" db="EMBL/GenBank/DDBJ databases">
        <title>We sequenced the genome of Paenibacillus hemerocallicola KCTC 33185 for further insight into its adaptation and study the phylogeny of Paenibacillus.</title>
        <authorList>
            <person name="Narsing Rao M.P."/>
        </authorList>
    </citation>
    <scope>NUCLEOTIDE SEQUENCE [LARGE SCALE GENOMIC DNA]</scope>
    <source>
        <strain evidence="6 7">KCTC 33185</strain>
    </source>
</reference>